<dbReference type="HOGENOM" id="CLU_3016805_0_0_1"/>
<evidence type="ECO:0000313" key="2">
    <source>
        <dbReference type="Proteomes" id="UP000015104"/>
    </source>
</evidence>
<keyword evidence="2" id="KW-1185">Reference proteome</keyword>
<dbReference type="EMBL" id="CAEY01001353">
    <property type="status" value="NOT_ANNOTATED_CDS"/>
    <property type="molecule type" value="Genomic_DNA"/>
</dbReference>
<dbReference type="EnsemblMetazoa" id="tetur04g02000.1">
    <property type="protein sequence ID" value="tetur04g02000.1"/>
    <property type="gene ID" value="tetur04g02000"/>
</dbReference>
<dbReference type="Proteomes" id="UP000015104">
    <property type="component" value="Unassembled WGS sequence"/>
</dbReference>
<dbReference type="AlphaFoldDB" id="T1K1N0"/>
<name>T1K1N0_TETUR</name>
<reference evidence="1" key="2">
    <citation type="submission" date="2015-06" db="UniProtKB">
        <authorList>
            <consortium name="EnsemblMetazoa"/>
        </authorList>
    </citation>
    <scope>IDENTIFICATION</scope>
</reference>
<sequence>MQSKRKKGLFHPDYSCLCFNHKIKKNFSIETWKFRDERLMISPEKHPKLRLKIFVP</sequence>
<accession>T1K1N0</accession>
<reference evidence="2" key="1">
    <citation type="submission" date="2011-08" db="EMBL/GenBank/DDBJ databases">
        <authorList>
            <person name="Rombauts S."/>
        </authorList>
    </citation>
    <scope>NUCLEOTIDE SEQUENCE</scope>
    <source>
        <strain evidence="2">London</strain>
    </source>
</reference>
<evidence type="ECO:0000313" key="1">
    <source>
        <dbReference type="EnsemblMetazoa" id="tetur04g02000.1"/>
    </source>
</evidence>
<protein>
    <submittedName>
        <fullName evidence="1">Uncharacterized protein</fullName>
    </submittedName>
</protein>
<proteinExistence type="predicted"/>
<organism evidence="1 2">
    <name type="scientific">Tetranychus urticae</name>
    <name type="common">Two-spotted spider mite</name>
    <dbReference type="NCBI Taxonomy" id="32264"/>
    <lineage>
        <taxon>Eukaryota</taxon>
        <taxon>Metazoa</taxon>
        <taxon>Ecdysozoa</taxon>
        <taxon>Arthropoda</taxon>
        <taxon>Chelicerata</taxon>
        <taxon>Arachnida</taxon>
        <taxon>Acari</taxon>
        <taxon>Acariformes</taxon>
        <taxon>Trombidiformes</taxon>
        <taxon>Prostigmata</taxon>
        <taxon>Eleutherengona</taxon>
        <taxon>Raphignathae</taxon>
        <taxon>Tetranychoidea</taxon>
        <taxon>Tetranychidae</taxon>
        <taxon>Tetranychus</taxon>
    </lineage>
</organism>